<evidence type="ECO:0000256" key="8">
    <source>
        <dbReference type="ARBA" id="ARBA00023315"/>
    </source>
</evidence>
<dbReference type="InterPro" id="IPR012793">
    <property type="entry name" value="PcaF"/>
</dbReference>
<feature type="active site" description="Proton acceptor" evidence="11">
    <location>
        <position position="386"/>
    </location>
</feature>
<organism evidence="15 16">
    <name type="scientific">Woeseia oceani</name>
    <dbReference type="NCBI Taxonomy" id="1548547"/>
    <lineage>
        <taxon>Bacteria</taxon>
        <taxon>Pseudomonadati</taxon>
        <taxon>Pseudomonadota</taxon>
        <taxon>Gammaproteobacteria</taxon>
        <taxon>Woeseiales</taxon>
        <taxon>Woeseiaceae</taxon>
        <taxon>Woeseia</taxon>
    </lineage>
</organism>
<dbReference type="STRING" id="1548547.BA177_11465"/>
<dbReference type="PROSITE" id="PS00098">
    <property type="entry name" value="THIOLASE_1"/>
    <property type="match status" value="1"/>
</dbReference>
<dbReference type="InterPro" id="IPR020615">
    <property type="entry name" value="Thiolase_acyl_enz_int_AS"/>
</dbReference>
<feature type="domain" description="Thiolase N-terminal" evidence="13">
    <location>
        <begin position="5"/>
        <end position="267"/>
    </location>
</feature>
<evidence type="ECO:0000313" key="15">
    <source>
        <dbReference type="EMBL" id="ANO51734.1"/>
    </source>
</evidence>
<dbReference type="OrthoDB" id="1402717at2"/>
<evidence type="ECO:0000256" key="10">
    <source>
        <dbReference type="ARBA" id="ARBA00048527"/>
    </source>
</evidence>
<dbReference type="EC" id="2.3.1.174" evidence="4"/>
<dbReference type="InterPro" id="IPR020610">
    <property type="entry name" value="Thiolase_AS"/>
</dbReference>
<name>A0A193LH76_9GAMM</name>
<comment type="pathway">
    <text evidence="2">Aromatic compound metabolism; beta-ketoadipate pathway; acetyl-CoA and succinyl-CoA from 3-oxoadipate: step 2/2.</text>
</comment>
<proteinExistence type="inferred from homology"/>
<evidence type="ECO:0000259" key="14">
    <source>
        <dbReference type="Pfam" id="PF02803"/>
    </source>
</evidence>
<dbReference type="KEGG" id="woc:BA177_11465"/>
<feature type="active site" description="Proton acceptor" evidence="11">
    <location>
        <position position="356"/>
    </location>
</feature>
<dbReference type="Pfam" id="PF00108">
    <property type="entry name" value="Thiolase_N"/>
    <property type="match status" value="1"/>
</dbReference>
<dbReference type="GO" id="GO:0019619">
    <property type="term" value="P:3,4-dihydroxybenzoate catabolic process"/>
    <property type="evidence" value="ECO:0007669"/>
    <property type="project" value="InterPro"/>
</dbReference>
<dbReference type="Proteomes" id="UP000092695">
    <property type="component" value="Chromosome"/>
</dbReference>
<dbReference type="InterPro" id="IPR002155">
    <property type="entry name" value="Thiolase"/>
</dbReference>
<protein>
    <recommendedName>
        <fullName evidence="5">Beta-ketoadipyl-CoA thiolase</fullName>
        <ecNumber evidence="4">2.3.1.174</ecNumber>
    </recommendedName>
    <alternativeName>
        <fullName evidence="9">3-oxoadipyl-CoA thiolase</fullName>
    </alternativeName>
</protein>
<evidence type="ECO:0000256" key="11">
    <source>
        <dbReference type="PIRSR" id="PIRSR000429-1"/>
    </source>
</evidence>
<keyword evidence="6 12" id="KW-0808">Transferase</keyword>
<dbReference type="PROSITE" id="PS00737">
    <property type="entry name" value="THIOLASE_2"/>
    <property type="match status" value="1"/>
</dbReference>
<evidence type="ECO:0000256" key="9">
    <source>
        <dbReference type="ARBA" id="ARBA00041222"/>
    </source>
</evidence>
<feature type="domain" description="Thiolase C-terminal" evidence="14">
    <location>
        <begin position="275"/>
        <end position="398"/>
    </location>
</feature>
<evidence type="ECO:0000256" key="6">
    <source>
        <dbReference type="ARBA" id="ARBA00022679"/>
    </source>
</evidence>
<evidence type="ECO:0000259" key="13">
    <source>
        <dbReference type="Pfam" id="PF00108"/>
    </source>
</evidence>
<dbReference type="AlphaFoldDB" id="A0A193LH76"/>
<evidence type="ECO:0000256" key="12">
    <source>
        <dbReference type="RuleBase" id="RU003557"/>
    </source>
</evidence>
<keyword evidence="7" id="KW-0058">Aromatic hydrocarbons catabolism</keyword>
<dbReference type="NCBIfam" id="TIGR02430">
    <property type="entry name" value="pcaF"/>
    <property type="match status" value="1"/>
</dbReference>
<evidence type="ECO:0000256" key="7">
    <source>
        <dbReference type="ARBA" id="ARBA00022797"/>
    </source>
</evidence>
<dbReference type="NCBIfam" id="NF006551">
    <property type="entry name" value="PRK09050.1"/>
    <property type="match status" value="1"/>
</dbReference>
<dbReference type="EMBL" id="CP016268">
    <property type="protein sequence ID" value="ANO51734.1"/>
    <property type="molecule type" value="Genomic_DNA"/>
</dbReference>
<dbReference type="InterPro" id="IPR016039">
    <property type="entry name" value="Thiolase-like"/>
</dbReference>
<dbReference type="PIRSF" id="PIRSF000429">
    <property type="entry name" value="Ac-CoA_Ac_transf"/>
    <property type="match status" value="1"/>
</dbReference>
<dbReference type="CDD" id="cd00751">
    <property type="entry name" value="thiolase"/>
    <property type="match status" value="1"/>
</dbReference>
<sequence>MSDAFICDAVRTPIGRYGGALSSVRADDLGAIPIRALVARNQNIDPALIDDVLYGCANQAGEDNRNVARMSTLLAGLPHNVPGVTLNRLCGSGMDAVAMAARTIKCGEAGLLIAGGVESMSRAPFVQPKASSPFSRNAEIYDTTIGWRFVNPLLKKQYGVDSMPETGENVAEQFKVSRADQDAFALRSQQKTAAARARGFFDTEIIPVEVPQRKADPLLVTQDEHPRETSLDKLASLGTPFRENGTVSAGNASGVNDGACALLLASADSVKNFGLTPLARVVTSAVAGVEPRIMGIGPGPASQKALAQAGLTIEQMDTIELNEAFASQSLAVLRMLGLDDDAAHVNPNGGAIALGHPLGMSGARLITTAAYQLKASGGRYALCTMCIGVGQGIATIIEAV</sequence>
<dbReference type="SUPFAM" id="SSF53901">
    <property type="entry name" value="Thiolase-like"/>
    <property type="match status" value="2"/>
</dbReference>
<dbReference type="Pfam" id="PF02803">
    <property type="entry name" value="Thiolase_C"/>
    <property type="match status" value="1"/>
</dbReference>
<dbReference type="NCBIfam" id="TIGR01930">
    <property type="entry name" value="AcCoA-C-Actrans"/>
    <property type="match status" value="1"/>
</dbReference>
<comment type="similarity">
    <text evidence="3 12">Belongs to the thiolase-like superfamily. Thiolase family.</text>
</comment>
<keyword evidence="8 12" id="KW-0012">Acyltransferase</keyword>
<gene>
    <name evidence="15" type="ORF">BA177_11465</name>
</gene>
<evidence type="ECO:0000256" key="4">
    <source>
        <dbReference type="ARBA" id="ARBA00012233"/>
    </source>
</evidence>
<evidence type="ECO:0000256" key="2">
    <source>
        <dbReference type="ARBA" id="ARBA00005071"/>
    </source>
</evidence>
<dbReference type="Gene3D" id="3.40.47.10">
    <property type="match status" value="1"/>
</dbReference>
<comment type="catalytic activity">
    <reaction evidence="10">
        <text>succinyl-CoA + acetyl-CoA = 3-oxoadipyl-CoA + CoA</text>
        <dbReference type="Rhea" id="RHEA:19481"/>
        <dbReference type="ChEBI" id="CHEBI:57287"/>
        <dbReference type="ChEBI" id="CHEBI:57288"/>
        <dbReference type="ChEBI" id="CHEBI:57292"/>
        <dbReference type="ChEBI" id="CHEBI:57348"/>
        <dbReference type="EC" id="2.3.1.174"/>
    </reaction>
</comment>
<dbReference type="GO" id="GO:0033812">
    <property type="term" value="F:3-oxoadipyl-CoA thiolase activity"/>
    <property type="evidence" value="ECO:0007669"/>
    <property type="project" value="UniProtKB-EC"/>
</dbReference>
<dbReference type="PROSITE" id="PS00099">
    <property type="entry name" value="THIOLASE_3"/>
    <property type="match status" value="1"/>
</dbReference>
<dbReference type="FunFam" id="3.40.47.10:FF:000010">
    <property type="entry name" value="Acetyl-CoA acetyltransferase (Thiolase)"/>
    <property type="match status" value="1"/>
</dbReference>
<reference evidence="15 16" key="1">
    <citation type="submission" date="2016-06" db="EMBL/GenBank/DDBJ databases">
        <title>Complete genome sequence of a deep-branching marine Gamma Proteobacterium Woeseia oceani type strain XK5.</title>
        <authorList>
            <person name="Mu D."/>
            <person name="Du Z."/>
        </authorList>
    </citation>
    <scope>NUCLEOTIDE SEQUENCE [LARGE SCALE GENOMIC DNA]</scope>
    <source>
        <strain evidence="15 16">XK5</strain>
    </source>
</reference>
<dbReference type="InterPro" id="IPR020616">
    <property type="entry name" value="Thiolase_N"/>
</dbReference>
<dbReference type="PANTHER" id="PTHR18919:SF107">
    <property type="entry name" value="ACETYL-COA ACETYLTRANSFERASE, CYTOSOLIC"/>
    <property type="match status" value="1"/>
</dbReference>
<dbReference type="RefSeq" id="WP_068616344.1">
    <property type="nucleotide sequence ID" value="NZ_CP016268.1"/>
</dbReference>
<dbReference type="InterPro" id="IPR020613">
    <property type="entry name" value="Thiolase_CS"/>
</dbReference>
<comment type="function">
    <text evidence="1">Catalyzes thiolytic cleavage of beta-ketoadipyl-CoA to succinyl-CoA and acetyl-CoA.</text>
</comment>
<keyword evidence="16" id="KW-1185">Reference proteome</keyword>
<dbReference type="PANTHER" id="PTHR18919">
    <property type="entry name" value="ACETYL-COA C-ACYLTRANSFERASE"/>
    <property type="match status" value="1"/>
</dbReference>
<evidence type="ECO:0000256" key="3">
    <source>
        <dbReference type="ARBA" id="ARBA00010982"/>
    </source>
</evidence>
<evidence type="ECO:0000256" key="1">
    <source>
        <dbReference type="ARBA" id="ARBA00003720"/>
    </source>
</evidence>
<evidence type="ECO:0000256" key="5">
    <source>
        <dbReference type="ARBA" id="ARBA00016181"/>
    </source>
</evidence>
<feature type="active site" description="Acyl-thioester intermediate" evidence="11">
    <location>
        <position position="90"/>
    </location>
</feature>
<dbReference type="InterPro" id="IPR020617">
    <property type="entry name" value="Thiolase_C"/>
</dbReference>
<accession>A0A193LH76</accession>
<evidence type="ECO:0000313" key="16">
    <source>
        <dbReference type="Proteomes" id="UP000092695"/>
    </source>
</evidence>